<keyword evidence="2" id="KW-0813">Transport</keyword>
<dbReference type="InterPro" id="IPR017871">
    <property type="entry name" value="ABC_transporter-like_CS"/>
</dbReference>
<dbReference type="RefSeq" id="WP_380533465.1">
    <property type="nucleotide sequence ID" value="NZ_JBHFAB010000004.1"/>
</dbReference>
<accession>A0ABV6VRD5</accession>
<gene>
    <name evidence="6" type="ORF">ACEZDE_06610</name>
</gene>
<dbReference type="PROSITE" id="PS00211">
    <property type="entry name" value="ABC_TRANSPORTER_1"/>
    <property type="match status" value="1"/>
</dbReference>
<dbReference type="GO" id="GO:0005524">
    <property type="term" value="F:ATP binding"/>
    <property type="evidence" value="ECO:0007669"/>
    <property type="project" value="UniProtKB-KW"/>
</dbReference>
<dbReference type="Proteomes" id="UP001592531">
    <property type="component" value="Unassembled WGS sequence"/>
</dbReference>
<dbReference type="InterPro" id="IPR050095">
    <property type="entry name" value="ECF_ABC_transporter_ATP-bd"/>
</dbReference>
<dbReference type="Gene3D" id="3.40.50.300">
    <property type="entry name" value="P-loop containing nucleotide triphosphate hydrolases"/>
    <property type="match status" value="2"/>
</dbReference>
<evidence type="ECO:0000256" key="3">
    <source>
        <dbReference type="ARBA" id="ARBA00022741"/>
    </source>
</evidence>
<sequence>MITFEQVSITYPGASHPALTNADLTVPEGELCLLVGPSGSGKSTLLGAVSGLVPHFTGGVLHGRVTVDGRDTRTHRPRDLADIVGTVGQDPLAHFVTDTVEDELAYGMESLGLAPDVMRRRVEETLDLLGLAELRARPLATLSGGQQQRVAIGSVLTVHPKVLVLDEPTSALDPGAAEEVLAVLQRLVHDLGTTVLLAEHRLERVVQYADQVILLEAPGTPPRMGDTAGIMAVSPVHPPVVALGRALGWSPLPLSVRDARRRAGTLRDRLAELTPTPPAAPADAPPPPVATVTALAVRRGGVEALRRIDLTLRPGGITALMGRNGSGKSTLLGALVGLHAPASGRIDVGGLTPHRAKPVALLAHVGLVPQEPRDLLYCDSVQAECAAADSDTQSAPGTCRDLVERLIPGIPDDIHPRDLSEGQRLTLALAVILTARPALILLDEPTRGLDYAAKARLVDILRGLAAEGHAVLLATHDVELAAELAHRTVIIAEGEVVADGPTPEIVVSSPAFAPQVAKVLNPAPWLTVRQVTDALRAADAREGGA</sequence>
<evidence type="ECO:0000259" key="5">
    <source>
        <dbReference type="PROSITE" id="PS50893"/>
    </source>
</evidence>
<dbReference type="Pfam" id="PF00005">
    <property type="entry name" value="ABC_tran"/>
    <property type="match status" value="2"/>
</dbReference>
<keyword evidence="4 6" id="KW-0067">ATP-binding</keyword>
<evidence type="ECO:0000313" key="6">
    <source>
        <dbReference type="EMBL" id="MFC1416314.1"/>
    </source>
</evidence>
<keyword evidence="7" id="KW-1185">Reference proteome</keyword>
<proteinExistence type="inferred from homology"/>
<feature type="domain" description="ABC transporter" evidence="5">
    <location>
        <begin position="2"/>
        <end position="243"/>
    </location>
</feature>
<evidence type="ECO:0000256" key="4">
    <source>
        <dbReference type="ARBA" id="ARBA00022840"/>
    </source>
</evidence>
<dbReference type="InterPro" id="IPR003593">
    <property type="entry name" value="AAA+_ATPase"/>
</dbReference>
<dbReference type="SMART" id="SM00382">
    <property type="entry name" value="AAA"/>
    <property type="match status" value="2"/>
</dbReference>
<name>A0ABV6VRD5_9ACTN</name>
<organism evidence="6 7">
    <name type="scientific">Streptacidiphilus cavernicola</name>
    <dbReference type="NCBI Taxonomy" id="3342716"/>
    <lineage>
        <taxon>Bacteria</taxon>
        <taxon>Bacillati</taxon>
        <taxon>Actinomycetota</taxon>
        <taxon>Actinomycetes</taxon>
        <taxon>Kitasatosporales</taxon>
        <taxon>Streptomycetaceae</taxon>
        <taxon>Streptacidiphilus</taxon>
    </lineage>
</organism>
<dbReference type="EMBL" id="JBHFAB010000004">
    <property type="protein sequence ID" value="MFC1416314.1"/>
    <property type="molecule type" value="Genomic_DNA"/>
</dbReference>
<dbReference type="InterPro" id="IPR003439">
    <property type="entry name" value="ABC_transporter-like_ATP-bd"/>
</dbReference>
<protein>
    <submittedName>
        <fullName evidence="6">ABC transporter ATP-binding protein</fullName>
    </submittedName>
</protein>
<dbReference type="InterPro" id="IPR015856">
    <property type="entry name" value="ABC_transpr_CbiO/EcfA_su"/>
</dbReference>
<keyword evidence="3" id="KW-0547">Nucleotide-binding</keyword>
<evidence type="ECO:0000256" key="2">
    <source>
        <dbReference type="ARBA" id="ARBA00022448"/>
    </source>
</evidence>
<evidence type="ECO:0000313" key="7">
    <source>
        <dbReference type="Proteomes" id="UP001592531"/>
    </source>
</evidence>
<dbReference type="PANTHER" id="PTHR43553">
    <property type="entry name" value="HEAVY METAL TRANSPORTER"/>
    <property type="match status" value="1"/>
</dbReference>
<dbReference type="PROSITE" id="PS50893">
    <property type="entry name" value="ABC_TRANSPORTER_2"/>
    <property type="match status" value="2"/>
</dbReference>
<dbReference type="SUPFAM" id="SSF52540">
    <property type="entry name" value="P-loop containing nucleoside triphosphate hydrolases"/>
    <property type="match status" value="2"/>
</dbReference>
<evidence type="ECO:0000256" key="1">
    <source>
        <dbReference type="ARBA" id="ARBA00005417"/>
    </source>
</evidence>
<feature type="domain" description="ABC transporter" evidence="5">
    <location>
        <begin position="289"/>
        <end position="518"/>
    </location>
</feature>
<comment type="similarity">
    <text evidence="1">Belongs to the ABC transporter superfamily.</text>
</comment>
<dbReference type="InterPro" id="IPR027417">
    <property type="entry name" value="P-loop_NTPase"/>
</dbReference>
<comment type="caution">
    <text evidence="6">The sequence shown here is derived from an EMBL/GenBank/DDBJ whole genome shotgun (WGS) entry which is preliminary data.</text>
</comment>
<dbReference type="CDD" id="cd03225">
    <property type="entry name" value="ABC_cobalt_CbiO_domain1"/>
    <property type="match status" value="1"/>
</dbReference>
<reference evidence="6 7" key="1">
    <citation type="submission" date="2024-09" db="EMBL/GenBank/DDBJ databases">
        <authorList>
            <person name="Lee S.D."/>
        </authorList>
    </citation>
    <scope>NUCLEOTIDE SEQUENCE [LARGE SCALE GENOMIC DNA]</scope>
    <source>
        <strain evidence="6 7">N8-3</strain>
    </source>
</reference>